<dbReference type="OrthoDB" id="27073at2759"/>
<dbReference type="UniPathway" id="UPA00143"/>
<accession>A0A151ZFE2</accession>
<dbReference type="PROSITE" id="PS50069">
    <property type="entry name" value="CULLIN_2"/>
    <property type="match status" value="1"/>
</dbReference>
<dbReference type="OMA" id="NYQEQTW"/>
<gene>
    <name evidence="9" type="ORF">DLAC_06685</name>
</gene>
<dbReference type="GO" id="GO:0006511">
    <property type="term" value="P:ubiquitin-dependent protein catabolic process"/>
    <property type="evidence" value="ECO:0007669"/>
    <property type="project" value="InterPro"/>
</dbReference>
<keyword evidence="5" id="KW-0832">Ubl conjugation</keyword>
<dbReference type="InterPro" id="IPR016158">
    <property type="entry name" value="Cullin_homology"/>
</dbReference>
<dbReference type="PANTHER" id="PTHR11932">
    <property type="entry name" value="CULLIN"/>
    <property type="match status" value="1"/>
</dbReference>
<dbReference type="FunFam" id="1.20.1310.10:FF:000035">
    <property type="entry name" value="Ubiquitin ligase subunit CulD, putative"/>
    <property type="match status" value="1"/>
</dbReference>
<dbReference type="InterPro" id="IPR059120">
    <property type="entry name" value="Cullin-like_AB"/>
</dbReference>
<evidence type="ECO:0000313" key="10">
    <source>
        <dbReference type="Proteomes" id="UP000076078"/>
    </source>
</evidence>
<keyword evidence="10" id="KW-1185">Reference proteome</keyword>
<dbReference type="FunFam" id="1.10.10.10:FF:000274">
    <property type="entry name" value="Cullin 4B"/>
    <property type="match status" value="1"/>
</dbReference>
<dbReference type="InterPro" id="IPR036388">
    <property type="entry name" value="WH-like_DNA-bd_sf"/>
</dbReference>
<keyword evidence="4" id="KW-0833">Ubl conjugation pathway</keyword>
<dbReference type="InParanoid" id="A0A151ZFE2"/>
<reference evidence="9 10" key="1">
    <citation type="submission" date="2015-12" db="EMBL/GenBank/DDBJ databases">
        <title>Dictyostelia acquired genes for synthesis and detection of signals that induce cell-type specialization by lateral gene transfer from prokaryotes.</title>
        <authorList>
            <person name="Gloeckner G."/>
            <person name="Schaap P."/>
        </authorList>
    </citation>
    <scope>NUCLEOTIDE SEQUENCE [LARGE SCALE GENOMIC DNA]</scope>
    <source>
        <strain evidence="9 10">TK</strain>
    </source>
</reference>
<evidence type="ECO:0000256" key="7">
    <source>
        <dbReference type="RuleBase" id="RU003829"/>
    </source>
</evidence>
<evidence type="ECO:0000256" key="3">
    <source>
        <dbReference type="ARBA" id="ARBA00022499"/>
    </source>
</evidence>
<keyword evidence="3" id="KW-1017">Isopeptide bond</keyword>
<evidence type="ECO:0000256" key="2">
    <source>
        <dbReference type="ARBA" id="ARBA00006019"/>
    </source>
</evidence>
<dbReference type="FunFam" id="1.20.1310.10:FF:000001">
    <property type="entry name" value="Cullin 3"/>
    <property type="match status" value="1"/>
</dbReference>
<comment type="pathway">
    <text evidence="1">Protein modification; protein ubiquitination.</text>
</comment>
<dbReference type="PROSITE" id="PS01256">
    <property type="entry name" value="CULLIN_1"/>
    <property type="match status" value="1"/>
</dbReference>
<proteinExistence type="inferred from homology"/>
<dbReference type="GO" id="GO:0016567">
    <property type="term" value="P:protein ubiquitination"/>
    <property type="evidence" value="ECO:0007669"/>
    <property type="project" value="UniProtKB-UniPathway"/>
</dbReference>
<evidence type="ECO:0000256" key="6">
    <source>
        <dbReference type="PROSITE-ProRule" id="PRU00330"/>
    </source>
</evidence>
<protein>
    <submittedName>
        <fullName evidence="9">Cullin</fullName>
    </submittedName>
</protein>
<dbReference type="Gene3D" id="3.30.230.130">
    <property type="entry name" value="Cullin, Chain C, Domain 2"/>
    <property type="match status" value="1"/>
</dbReference>
<evidence type="ECO:0000256" key="1">
    <source>
        <dbReference type="ARBA" id="ARBA00004906"/>
    </source>
</evidence>
<dbReference type="FunFam" id="1.20.1310.10:FF:000024">
    <property type="entry name" value="Cullin-4 like"/>
    <property type="match status" value="1"/>
</dbReference>
<feature type="domain" description="Cullin family profile" evidence="8">
    <location>
        <begin position="384"/>
        <end position="610"/>
    </location>
</feature>
<dbReference type="GO" id="GO:0031625">
    <property type="term" value="F:ubiquitin protein ligase binding"/>
    <property type="evidence" value="ECO:0007669"/>
    <property type="project" value="InterPro"/>
</dbReference>
<dbReference type="FunFam" id="1.20.1310.10:FF:000004">
    <property type="entry name" value="Cullin 4B"/>
    <property type="match status" value="1"/>
</dbReference>
<evidence type="ECO:0000256" key="4">
    <source>
        <dbReference type="ARBA" id="ARBA00022786"/>
    </source>
</evidence>
<dbReference type="SUPFAM" id="SSF46785">
    <property type="entry name" value="Winged helix' DNA-binding domain"/>
    <property type="match status" value="1"/>
</dbReference>
<dbReference type="Proteomes" id="UP000076078">
    <property type="component" value="Unassembled WGS sequence"/>
</dbReference>
<dbReference type="InterPro" id="IPR019559">
    <property type="entry name" value="Cullin_neddylation_domain"/>
</dbReference>
<evidence type="ECO:0000259" key="8">
    <source>
        <dbReference type="PROSITE" id="PS50069"/>
    </source>
</evidence>
<dbReference type="STRING" id="361077.A0A151ZFE2"/>
<dbReference type="EMBL" id="LODT01000029">
    <property type="protein sequence ID" value="KYQ92686.1"/>
    <property type="molecule type" value="Genomic_DNA"/>
</dbReference>
<evidence type="ECO:0000256" key="5">
    <source>
        <dbReference type="ARBA" id="ARBA00022843"/>
    </source>
</evidence>
<dbReference type="Gene3D" id="1.10.10.10">
    <property type="entry name" value="Winged helix-like DNA-binding domain superfamily/Winged helix DNA-binding domain"/>
    <property type="match status" value="1"/>
</dbReference>
<comment type="caution">
    <text evidence="9">The sequence shown here is derived from an EMBL/GenBank/DDBJ whole genome shotgun (WGS) entry which is preliminary data.</text>
</comment>
<name>A0A151ZFE2_TIELA</name>
<dbReference type="Pfam" id="PF26557">
    <property type="entry name" value="Cullin_AB"/>
    <property type="match status" value="1"/>
</dbReference>
<dbReference type="AlphaFoldDB" id="A0A151ZFE2"/>
<dbReference type="GO" id="GO:0031461">
    <property type="term" value="C:cullin-RING ubiquitin ligase complex"/>
    <property type="evidence" value="ECO:0007669"/>
    <property type="project" value="InterPro"/>
</dbReference>
<sequence length="739" mass="86472">MNSNVKKLGITSTGGIGAPNKKTLVIKNFKQLPKTSDTFEEDSWNKLLSAIQSIQNKQPTIYTQEELYRTVENLCSEKLYSNLYQKLEFQIDKQTERSLLKLVNQTGDIITFLHLINMCWQDHTSQLIMIRSIFLCLDRTYVIQNNQHLRSIWDLGLYYFKHYLLKFPDLVRKVNIGLLENIQKERNGDRIDSDLMHSLVKMLTALQIYNTFENEFLIETDKYYTIEGGQYMNDNEVPEYLKHTQDRVNEEYDRSIRYLDPSTKRPLIAVVEKQLIERNVSNILSKGFNNLMVENRIEDLSRLYSLFQRVNAIKELKVAFGGYIKQVGQSMINDAQKEATLIQDLIELKDKLDNILELSFSKNQILVYSLKESFEYFINLKSNKPAELIAKYADSKLRSSNKRMSEDDLEVVLNKLLILFRYIQGKDVFEAFYKQDLAKRLLMDKSASIDAEKSMISKLKTECGTSFTEKLEEMFKDIDLSNDLMNSFRDSNQFSSIGIDLNVYVLTGSNWPVQPPSTVELPVEFKEYLDVFSQFYHKKYSGRQLKWQHGVSHCIIKANFPLGKKDLFVSLFQTLLLYQYNDKSEFTIRELQESTKIEIDAIKRNLMGLLNSKTDILLRRGKQKTQPLELDDVIEFNSKFQHKLMRIKVNSIQSQETAEENKKTNDAVTQDRQYQIDAAIVRIMKDRKALNHNTLMTELFTQLKFAPKPVDLKRRVESLIEREYLGRDPENPMVYIYLT</sequence>
<dbReference type="SUPFAM" id="SSF75632">
    <property type="entry name" value="Cullin homology domain"/>
    <property type="match status" value="1"/>
</dbReference>
<dbReference type="SUPFAM" id="SSF74788">
    <property type="entry name" value="Cullin repeat-like"/>
    <property type="match status" value="1"/>
</dbReference>
<dbReference type="InterPro" id="IPR036390">
    <property type="entry name" value="WH_DNA-bd_sf"/>
</dbReference>
<organism evidence="9 10">
    <name type="scientific">Tieghemostelium lacteum</name>
    <name type="common">Slime mold</name>
    <name type="synonym">Dictyostelium lacteum</name>
    <dbReference type="NCBI Taxonomy" id="361077"/>
    <lineage>
        <taxon>Eukaryota</taxon>
        <taxon>Amoebozoa</taxon>
        <taxon>Evosea</taxon>
        <taxon>Eumycetozoa</taxon>
        <taxon>Dictyostelia</taxon>
        <taxon>Dictyosteliales</taxon>
        <taxon>Raperosteliaceae</taxon>
        <taxon>Tieghemostelium</taxon>
    </lineage>
</organism>
<dbReference type="SMART" id="SM00884">
    <property type="entry name" value="Cullin_Nedd8"/>
    <property type="match status" value="1"/>
</dbReference>
<dbReference type="InterPro" id="IPR016157">
    <property type="entry name" value="Cullin_CS"/>
</dbReference>
<dbReference type="InterPro" id="IPR016159">
    <property type="entry name" value="Cullin_repeat-like_dom_sf"/>
</dbReference>
<dbReference type="FunCoup" id="A0A151ZFE2">
    <property type="interactions" value="900"/>
</dbReference>
<dbReference type="InterPro" id="IPR036317">
    <property type="entry name" value="Cullin_homology_sf"/>
</dbReference>
<dbReference type="Pfam" id="PF00888">
    <property type="entry name" value="Cullin"/>
    <property type="match status" value="1"/>
</dbReference>
<dbReference type="InterPro" id="IPR001373">
    <property type="entry name" value="Cullin_N"/>
</dbReference>
<dbReference type="Pfam" id="PF10557">
    <property type="entry name" value="Cullin_Nedd8"/>
    <property type="match status" value="1"/>
</dbReference>
<dbReference type="InterPro" id="IPR045093">
    <property type="entry name" value="Cullin"/>
</dbReference>
<comment type="similarity">
    <text evidence="2 6 7">Belongs to the cullin family.</text>
</comment>
<dbReference type="SMART" id="SM00182">
    <property type="entry name" value="CULLIN"/>
    <property type="match status" value="1"/>
</dbReference>
<dbReference type="Gene3D" id="1.20.1310.10">
    <property type="entry name" value="Cullin Repeats"/>
    <property type="match status" value="4"/>
</dbReference>
<evidence type="ECO:0000313" key="9">
    <source>
        <dbReference type="EMBL" id="KYQ92686.1"/>
    </source>
</evidence>